<keyword evidence="9" id="KW-1185">Reference proteome</keyword>
<feature type="transmembrane region" description="Helical" evidence="7">
    <location>
        <begin position="41"/>
        <end position="65"/>
    </location>
</feature>
<keyword evidence="5 7" id="KW-1133">Transmembrane helix</keyword>
<dbReference type="InterPro" id="IPR018629">
    <property type="entry name" value="XK-rel"/>
</dbReference>
<dbReference type="PANTHER" id="PTHR16024">
    <property type="entry name" value="XK-RELATED PROTEIN"/>
    <property type="match status" value="1"/>
</dbReference>
<evidence type="ECO:0000256" key="4">
    <source>
        <dbReference type="ARBA" id="ARBA00022692"/>
    </source>
</evidence>
<feature type="transmembrane region" description="Helical" evidence="7">
    <location>
        <begin position="282"/>
        <end position="302"/>
    </location>
</feature>
<comment type="caution">
    <text evidence="8">The sequence shown here is derived from an EMBL/GenBank/DDBJ whole genome shotgun (WGS) entry which is preliminary data.</text>
</comment>
<feature type="transmembrane region" description="Helical" evidence="7">
    <location>
        <begin position="308"/>
        <end position="336"/>
    </location>
</feature>
<reference evidence="8" key="2">
    <citation type="journal article" date="2023" name="Science">
        <title>Genomic signatures of disease resistance in endangered staghorn corals.</title>
        <authorList>
            <person name="Vollmer S.V."/>
            <person name="Selwyn J.D."/>
            <person name="Despard B.A."/>
            <person name="Roesel C.L."/>
        </authorList>
    </citation>
    <scope>NUCLEOTIDE SEQUENCE</scope>
    <source>
        <strain evidence="8">K2</strain>
    </source>
</reference>
<evidence type="ECO:0000256" key="1">
    <source>
        <dbReference type="ARBA" id="ARBA00004651"/>
    </source>
</evidence>
<evidence type="ECO:0000256" key="2">
    <source>
        <dbReference type="ARBA" id="ARBA00008789"/>
    </source>
</evidence>
<feature type="transmembrane region" description="Helical" evidence="7">
    <location>
        <begin position="194"/>
        <end position="213"/>
    </location>
</feature>
<feature type="transmembrane region" description="Helical" evidence="7">
    <location>
        <begin position="157"/>
        <end position="174"/>
    </location>
</feature>
<keyword evidence="6 7" id="KW-0472">Membrane</keyword>
<gene>
    <name evidence="8" type="ORF">P5673_003465</name>
</gene>
<protein>
    <recommendedName>
        <fullName evidence="7">XK-related protein</fullName>
    </recommendedName>
</protein>
<evidence type="ECO:0000256" key="5">
    <source>
        <dbReference type="ARBA" id="ARBA00022989"/>
    </source>
</evidence>
<dbReference type="GO" id="GO:0005886">
    <property type="term" value="C:plasma membrane"/>
    <property type="evidence" value="ECO:0007669"/>
    <property type="project" value="UniProtKB-SubCell"/>
</dbReference>
<dbReference type="PANTHER" id="PTHR16024:SF6">
    <property type="entry name" value="XK-RELATED PROTEIN"/>
    <property type="match status" value="1"/>
</dbReference>
<evidence type="ECO:0000256" key="6">
    <source>
        <dbReference type="ARBA" id="ARBA00023136"/>
    </source>
</evidence>
<comment type="subcellular location">
    <subcellularLocation>
        <location evidence="1">Cell membrane</location>
        <topology evidence="1">Multi-pass membrane protein</topology>
    </subcellularLocation>
    <subcellularLocation>
        <location evidence="7">Membrane</location>
        <topology evidence="7">Multi-pass membrane protein</topology>
    </subcellularLocation>
</comment>
<feature type="transmembrane region" description="Helical" evidence="7">
    <location>
        <begin position="220"/>
        <end position="239"/>
    </location>
</feature>
<name>A0AAD9R2Q0_ACRCE</name>
<reference evidence="8" key="1">
    <citation type="journal article" date="2023" name="G3 (Bethesda)">
        <title>Whole genome assembly and annotation of the endangered Caribbean coral Acropora cervicornis.</title>
        <authorList>
            <person name="Selwyn J.D."/>
            <person name="Vollmer S.V."/>
        </authorList>
    </citation>
    <scope>NUCLEOTIDE SEQUENCE</scope>
    <source>
        <strain evidence="8">K2</strain>
    </source>
</reference>
<organism evidence="8 9">
    <name type="scientific">Acropora cervicornis</name>
    <name type="common">Staghorn coral</name>
    <dbReference type="NCBI Taxonomy" id="6130"/>
    <lineage>
        <taxon>Eukaryota</taxon>
        <taxon>Metazoa</taxon>
        <taxon>Cnidaria</taxon>
        <taxon>Anthozoa</taxon>
        <taxon>Hexacorallia</taxon>
        <taxon>Scleractinia</taxon>
        <taxon>Astrocoeniina</taxon>
        <taxon>Acroporidae</taxon>
        <taxon>Acropora</taxon>
    </lineage>
</organism>
<keyword evidence="4 7" id="KW-0812">Transmembrane</keyword>
<dbReference type="Proteomes" id="UP001249851">
    <property type="component" value="Unassembled WGS sequence"/>
</dbReference>
<feature type="transmembrane region" description="Helical" evidence="7">
    <location>
        <begin position="77"/>
        <end position="104"/>
    </location>
</feature>
<keyword evidence="3" id="KW-1003">Cell membrane</keyword>
<dbReference type="AlphaFoldDB" id="A0AAD9R2Q0"/>
<dbReference type="InterPro" id="IPR050895">
    <property type="entry name" value="XK-related_scramblase"/>
</dbReference>
<dbReference type="EMBL" id="JARQWQ010000005">
    <property type="protein sequence ID" value="KAK2572034.1"/>
    <property type="molecule type" value="Genomic_DNA"/>
</dbReference>
<dbReference type="Pfam" id="PF09815">
    <property type="entry name" value="XK-related"/>
    <property type="match status" value="1"/>
</dbReference>
<evidence type="ECO:0000313" key="8">
    <source>
        <dbReference type="EMBL" id="KAK2572034.1"/>
    </source>
</evidence>
<accession>A0AAD9R2Q0</accession>
<evidence type="ECO:0000256" key="3">
    <source>
        <dbReference type="ARBA" id="ARBA00022475"/>
    </source>
</evidence>
<sequence length="352" mass="40036">MKVKDLKWYSPFLFLAGAILGFADPITDILTLVEFLRNDHWILFAVGLLFVILPCLAFAILVSVNDMGNKTRPEEEGCSVLCFACGFHPFTAAFARLLGFVFFLKKSSRVNEVDGEDLLRFIDLSVLFESVLESAPQFIIQLYAINTQEEPVQIVQMISLPVSFLSLNWAFVIIDQMLWFDEEEFCELTLRRKFFIFPAHFLLLSSRLFAVCYFTVTFKWWVIVVVLCHTFVIMIATFVSCSGGNRDDYDVALGIFTLGLHWLKADVFVLSENCKGNLRAVLCSNVLFVIENVAMILMFYYSQHSNSWFSLPVTVCVCSFSVLGSTMKIAGLYVFLRGRTRPICCGSEIEQQ</sequence>
<comment type="similarity">
    <text evidence="2 7">Belongs to the XK family.</text>
</comment>
<evidence type="ECO:0000256" key="7">
    <source>
        <dbReference type="RuleBase" id="RU910716"/>
    </source>
</evidence>
<proteinExistence type="inferred from homology"/>
<evidence type="ECO:0000313" key="9">
    <source>
        <dbReference type="Proteomes" id="UP001249851"/>
    </source>
</evidence>